<organism evidence="2 3">
    <name type="scientific">Rubus argutus</name>
    <name type="common">Southern blackberry</name>
    <dbReference type="NCBI Taxonomy" id="59490"/>
    <lineage>
        <taxon>Eukaryota</taxon>
        <taxon>Viridiplantae</taxon>
        <taxon>Streptophyta</taxon>
        <taxon>Embryophyta</taxon>
        <taxon>Tracheophyta</taxon>
        <taxon>Spermatophyta</taxon>
        <taxon>Magnoliopsida</taxon>
        <taxon>eudicotyledons</taxon>
        <taxon>Gunneridae</taxon>
        <taxon>Pentapetalae</taxon>
        <taxon>rosids</taxon>
        <taxon>fabids</taxon>
        <taxon>Rosales</taxon>
        <taxon>Rosaceae</taxon>
        <taxon>Rosoideae</taxon>
        <taxon>Rosoideae incertae sedis</taxon>
        <taxon>Rubus</taxon>
    </lineage>
</organism>
<feature type="compositionally biased region" description="Basic and acidic residues" evidence="1">
    <location>
        <begin position="1"/>
        <end position="11"/>
    </location>
</feature>
<dbReference type="EMBL" id="JBEDUW010000005">
    <property type="protein sequence ID" value="KAK9928949.1"/>
    <property type="molecule type" value="Genomic_DNA"/>
</dbReference>
<keyword evidence="3" id="KW-1185">Reference proteome</keyword>
<comment type="caution">
    <text evidence="2">The sequence shown here is derived from an EMBL/GenBank/DDBJ whole genome shotgun (WGS) entry which is preliminary data.</text>
</comment>
<sequence length="220" mass="24207">MKTEDEKQEIARRRKNSVPNLPVLPCHLASPSIPTIPSSTIQHKSSPTSIHKPPRAEKQNLQKERHWKGEEDEEKNGRTEKIKKDPAIIADSNSPVPFDATSCAQPPCSSPLTVQLRLLPPSIHQDGRRTRVRPELICPAQPAFHPIVACTTKPPAQPAKPTVPSINVAAQKLAVASNLPARAFATKLHRAVLRQPAFAVSSQPSPSRCRTESPWLLQTK</sequence>
<evidence type="ECO:0000313" key="2">
    <source>
        <dbReference type="EMBL" id="KAK9928949.1"/>
    </source>
</evidence>
<evidence type="ECO:0000256" key="1">
    <source>
        <dbReference type="SAM" id="MobiDB-lite"/>
    </source>
</evidence>
<proteinExistence type="predicted"/>
<feature type="compositionally biased region" description="Basic and acidic residues" evidence="1">
    <location>
        <begin position="54"/>
        <end position="81"/>
    </location>
</feature>
<gene>
    <name evidence="2" type="ORF">M0R45_026063</name>
</gene>
<evidence type="ECO:0000313" key="3">
    <source>
        <dbReference type="Proteomes" id="UP001457282"/>
    </source>
</evidence>
<reference evidence="2 3" key="1">
    <citation type="journal article" date="2023" name="G3 (Bethesda)">
        <title>A chromosome-length genome assembly and annotation of blackberry (Rubus argutus, cv. 'Hillquist').</title>
        <authorList>
            <person name="Bruna T."/>
            <person name="Aryal R."/>
            <person name="Dudchenko O."/>
            <person name="Sargent D.J."/>
            <person name="Mead D."/>
            <person name="Buti M."/>
            <person name="Cavallini A."/>
            <person name="Hytonen T."/>
            <person name="Andres J."/>
            <person name="Pham M."/>
            <person name="Weisz D."/>
            <person name="Mascagni F."/>
            <person name="Usai G."/>
            <person name="Natali L."/>
            <person name="Bassil N."/>
            <person name="Fernandez G.E."/>
            <person name="Lomsadze A."/>
            <person name="Armour M."/>
            <person name="Olukolu B."/>
            <person name="Poorten T."/>
            <person name="Britton C."/>
            <person name="Davik J."/>
            <person name="Ashrafi H."/>
            <person name="Aiden E.L."/>
            <person name="Borodovsky M."/>
            <person name="Worthington M."/>
        </authorList>
    </citation>
    <scope>NUCLEOTIDE SEQUENCE [LARGE SCALE GENOMIC DNA]</scope>
    <source>
        <strain evidence="2">PI 553951</strain>
    </source>
</reference>
<dbReference type="Proteomes" id="UP001457282">
    <property type="component" value="Unassembled WGS sequence"/>
</dbReference>
<dbReference type="AlphaFoldDB" id="A0AAW1WYR0"/>
<feature type="region of interest" description="Disordered" evidence="1">
    <location>
        <begin position="1"/>
        <end position="81"/>
    </location>
</feature>
<feature type="compositionally biased region" description="Low complexity" evidence="1">
    <location>
        <begin position="30"/>
        <end position="41"/>
    </location>
</feature>
<protein>
    <submittedName>
        <fullName evidence="2">Uncharacterized protein</fullName>
    </submittedName>
</protein>
<accession>A0AAW1WYR0</accession>
<name>A0AAW1WYR0_RUBAR</name>
<feature type="region of interest" description="Disordered" evidence="1">
    <location>
        <begin position="197"/>
        <end position="220"/>
    </location>
</feature>